<sequence length="111" mass="11776">MKTLAFLISVMALAATPALAADKFPPPDLTLEQPKPAQIKPKPAKAAPLTKAKSQWSADDSDKPAKTFGDGANSACCKLSVTARQRPLYPNIGPDPSAWYPDQPSTTDQAQ</sequence>
<feature type="region of interest" description="Disordered" evidence="1">
    <location>
        <begin position="87"/>
        <end position="111"/>
    </location>
</feature>
<feature type="chain" id="PRO_5045748715" evidence="2">
    <location>
        <begin position="21"/>
        <end position="111"/>
    </location>
</feature>
<comment type="caution">
    <text evidence="3">The sequence shown here is derived from an EMBL/GenBank/DDBJ whole genome shotgun (WGS) entry which is preliminary data.</text>
</comment>
<proteinExistence type="predicted"/>
<evidence type="ECO:0000313" key="4">
    <source>
        <dbReference type="Proteomes" id="UP001156882"/>
    </source>
</evidence>
<evidence type="ECO:0000313" key="3">
    <source>
        <dbReference type="EMBL" id="GLS18922.1"/>
    </source>
</evidence>
<evidence type="ECO:0000256" key="1">
    <source>
        <dbReference type="SAM" id="MobiDB-lite"/>
    </source>
</evidence>
<feature type="compositionally biased region" description="Low complexity" evidence="1">
    <location>
        <begin position="34"/>
        <end position="53"/>
    </location>
</feature>
<evidence type="ECO:0000256" key="2">
    <source>
        <dbReference type="SAM" id="SignalP"/>
    </source>
</evidence>
<reference evidence="4" key="1">
    <citation type="journal article" date="2019" name="Int. J. Syst. Evol. Microbiol.">
        <title>The Global Catalogue of Microorganisms (GCM) 10K type strain sequencing project: providing services to taxonomists for standard genome sequencing and annotation.</title>
        <authorList>
            <consortium name="The Broad Institute Genomics Platform"/>
            <consortium name="The Broad Institute Genome Sequencing Center for Infectious Disease"/>
            <person name="Wu L."/>
            <person name="Ma J."/>
        </authorList>
    </citation>
    <scope>NUCLEOTIDE SEQUENCE [LARGE SCALE GENOMIC DNA]</scope>
    <source>
        <strain evidence="4">NBRC 101365</strain>
    </source>
</reference>
<dbReference type="Proteomes" id="UP001156882">
    <property type="component" value="Unassembled WGS sequence"/>
</dbReference>
<gene>
    <name evidence="3" type="ORF">GCM10007874_19390</name>
</gene>
<keyword evidence="4" id="KW-1185">Reference proteome</keyword>
<name>A0ABQ6CH15_9HYPH</name>
<feature type="region of interest" description="Disordered" evidence="1">
    <location>
        <begin position="23"/>
        <end position="73"/>
    </location>
</feature>
<organism evidence="3 4">
    <name type="scientific">Labrys miyagiensis</name>
    <dbReference type="NCBI Taxonomy" id="346912"/>
    <lineage>
        <taxon>Bacteria</taxon>
        <taxon>Pseudomonadati</taxon>
        <taxon>Pseudomonadota</taxon>
        <taxon>Alphaproteobacteria</taxon>
        <taxon>Hyphomicrobiales</taxon>
        <taxon>Xanthobacteraceae</taxon>
        <taxon>Labrys</taxon>
    </lineage>
</organism>
<dbReference type="EMBL" id="BSPC01000015">
    <property type="protein sequence ID" value="GLS18922.1"/>
    <property type="molecule type" value="Genomic_DNA"/>
</dbReference>
<feature type="signal peptide" evidence="2">
    <location>
        <begin position="1"/>
        <end position="20"/>
    </location>
</feature>
<accession>A0ABQ6CH15</accession>
<keyword evidence="2" id="KW-0732">Signal</keyword>
<protein>
    <submittedName>
        <fullName evidence="3">Uncharacterized protein</fullName>
    </submittedName>
</protein>
<dbReference type="RefSeq" id="WP_284311786.1">
    <property type="nucleotide sequence ID" value="NZ_BSPC01000015.1"/>
</dbReference>